<evidence type="ECO:0000256" key="2">
    <source>
        <dbReference type="ARBA" id="ARBA00023125"/>
    </source>
</evidence>
<feature type="domain" description="HTH araC/xylS-type" evidence="5">
    <location>
        <begin position="414"/>
        <end position="512"/>
    </location>
</feature>
<keyword evidence="1" id="KW-0805">Transcription regulation</keyword>
<dbReference type="SUPFAM" id="SSF52172">
    <property type="entry name" value="CheY-like"/>
    <property type="match status" value="1"/>
</dbReference>
<dbReference type="AlphaFoldDB" id="A0A2W0CD50"/>
<dbReference type="OrthoDB" id="9794370at2"/>
<evidence type="ECO:0000256" key="1">
    <source>
        <dbReference type="ARBA" id="ARBA00023015"/>
    </source>
</evidence>
<dbReference type="EMBL" id="PRLG01000020">
    <property type="protein sequence ID" value="PYY28022.1"/>
    <property type="molecule type" value="Genomic_DNA"/>
</dbReference>
<dbReference type="GO" id="GO:0003700">
    <property type="term" value="F:DNA-binding transcription factor activity"/>
    <property type="evidence" value="ECO:0007669"/>
    <property type="project" value="InterPro"/>
</dbReference>
<dbReference type="SMART" id="SM00342">
    <property type="entry name" value="HTH_ARAC"/>
    <property type="match status" value="1"/>
</dbReference>
<dbReference type="GO" id="GO:0043565">
    <property type="term" value="F:sequence-specific DNA binding"/>
    <property type="evidence" value="ECO:0007669"/>
    <property type="project" value="InterPro"/>
</dbReference>
<dbReference type="InterPro" id="IPR001789">
    <property type="entry name" value="Sig_transdc_resp-reg_receiver"/>
</dbReference>
<sequence>MYSIFLVDDEELGLGMMRDYIRWEEMGIYIIGTASNGREALEKIEALQPDIVLTDVQMPIMNGIDLARKIHELYDSIQVMFLTGHDEFHYVKSALHVGAVGYLLKPLDLNEIEGVISKVKQRCEEVAIKKRSTEAAKATILKELSYEKDTTRAVELASDYSRLTRLPVTSRYALALFSIDPIEAEEEQQSLEECTTRLVAYLNYYFQAKNLKATFVDYKEGETGLFIEADQQPGYYAWEDLAVAMRSALDFTVTAAVGAEAAELSNLHYLYEQMRVILNERFYEGTGTMIHAEAVTNQLYSEHMPPFEKKEWFEAIHQLDFEWAAQKLHQYIEALAAMRIKKKMICDWSIDLVDELLEQVQEPLSKGVQRAELYHSIYNASTLHEIEGLILDAAGHAVNLLGERFMDKNEKLIHKVRTLIDQNYNHPVTINSLSEQVYLSPNYLRSIFKEKTGMTIHDYLTRIRLGKAREMLADGSLKIHDIAQRVGYESTSYFISLFLKNEGVTPNEYRKTI</sequence>
<feature type="modified residue" description="4-aspartylphosphate" evidence="4">
    <location>
        <position position="55"/>
    </location>
</feature>
<dbReference type="PROSITE" id="PS00041">
    <property type="entry name" value="HTH_ARAC_FAMILY_1"/>
    <property type="match status" value="1"/>
</dbReference>
<dbReference type="PRINTS" id="PR00032">
    <property type="entry name" value="HTHARAC"/>
</dbReference>
<organism evidence="7 8">
    <name type="scientific">Paenibacillus illinoisensis</name>
    <dbReference type="NCBI Taxonomy" id="59845"/>
    <lineage>
        <taxon>Bacteria</taxon>
        <taxon>Bacillati</taxon>
        <taxon>Bacillota</taxon>
        <taxon>Bacilli</taxon>
        <taxon>Bacillales</taxon>
        <taxon>Paenibacillaceae</taxon>
        <taxon>Paenibacillus</taxon>
    </lineage>
</organism>
<reference evidence="7 8" key="1">
    <citation type="submission" date="2018-01" db="EMBL/GenBank/DDBJ databases">
        <title>Genome sequence of the PGP bacterium Paenibacillus illinoisensis E3.</title>
        <authorList>
            <person name="Rolli E."/>
            <person name="Marasco R."/>
            <person name="Bessem C."/>
            <person name="Michoud G."/>
            <person name="Gaiarsa S."/>
            <person name="Borin S."/>
            <person name="Daffonchio D."/>
        </authorList>
    </citation>
    <scope>NUCLEOTIDE SEQUENCE [LARGE SCALE GENOMIC DNA]</scope>
    <source>
        <strain evidence="7 8">E3</strain>
    </source>
</reference>
<keyword evidence="2" id="KW-0238">DNA-binding</keyword>
<dbReference type="CDD" id="cd17536">
    <property type="entry name" value="REC_YesN-like"/>
    <property type="match status" value="1"/>
</dbReference>
<dbReference type="RefSeq" id="WP_110759455.1">
    <property type="nucleotide sequence ID" value="NZ_PRLG01000020.1"/>
</dbReference>
<evidence type="ECO:0000313" key="8">
    <source>
        <dbReference type="Proteomes" id="UP000247459"/>
    </source>
</evidence>
<accession>A0A2W0CD50</accession>
<gene>
    <name evidence="7" type="ORF">PIL02S_03138</name>
</gene>
<name>A0A2W0CD50_9BACL</name>
<evidence type="ECO:0000259" key="5">
    <source>
        <dbReference type="PROSITE" id="PS01124"/>
    </source>
</evidence>
<keyword evidence="4" id="KW-0597">Phosphoprotein</keyword>
<dbReference type="InterPro" id="IPR009057">
    <property type="entry name" value="Homeodomain-like_sf"/>
</dbReference>
<dbReference type="Pfam" id="PF00072">
    <property type="entry name" value="Response_reg"/>
    <property type="match status" value="1"/>
</dbReference>
<dbReference type="InterPro" id="IPR018060">
    <property type="entry name" value="HTH_AraC"/>
</dbReference>
<evidence type="ECO:0000313" key="7">
    <source>
        <dbReference type="EMBL" id="PYY28022.1"/>
    </source>
</evidence>
<dbReference type="InterPro" id="IPR018062">
    <property type="entry name" value="HTH_AraC-typ_CS"/>
</dbReference>
<dbReference type="Gene3D" id="3.40.50.2300">
    <property type="match status" value="1"/>
</dbReference>
<dbReference type="Pfam" id="PF12833">
    <property type="entry name" value="HTH_18"/>
    <property type="match status" value="1"/>
</dbReference>
<dbReference type="PANTHER" id="PTHR43280">
    <property type="entry name" value="ARAC-FAMILY TRANSCRIPTIONAL REGULATOR"/>
    <property type="match status" value="1"/>
</dbReference>
<dbReference type="Gene3D" id="1.10.10.60">
    <property type="entry name" value="Homeodomain-like"/>
    <property type="match status" value="2"/>
</dbReference>
<dbReference type="InterPro" id="IPR020449">
    <property type="entry name" value="Tscrpt_reg_AraC-type_HTH"/>
</dbReference>
<keyword evidence="3" id="KW-0804">Transcription</keyword>
<dbReference type="PROSITE" id="PS50110">
    <property type="entry name" value="RESPONSE_REGULATORY"/>
    <property type="match status" value="1"/>
</dbReference>
<protein>
    <submittedName>
        <fullName evidence="7">Two component AraC family transcriptional regulator</fullName>
    </submittedName>
</protein>
<evidence type="ECO:0000256" key="4">
    <source>
        <dbReference type="PROSITE-ProRule" id="PRU00169"/>
    </source>
</evidence>
<evidence type="ECO:0000259" key="6">
    <source>
        <dbReference type="PROSITE" id="PS50110"/>
    </source>
</evidence>
<evidence type="ECO:0000256" key="3">
    <source>
        <dbReference type="ARBA" id="ARBA00023163"/>
    </source>
</evidence>
<dbReference type="InterPro" id="IPR011006">
    <property type="entry name" value="CheY-like_superfamily"/>
</dbReference>
<dbReference type="PANTHER" id="PTHR43280:SF2">
    <property type="entry name" value="HTH-TYPE TRANSCRIPTIONAL REGULATOR EXSA"/>
    <property type="match status" value="1"/>
</dbReference>
<dbReference type="SUPFAM" id="SSF46689">
    <property type="entry name" value="Homeodomain-like"/>
    <property type="match status" value="2"/>
</dbReference>
<dbReference type="PROSITE" id="PS01124">
    <property type="entry name" value="HTH_ARAC_FAMILY_2"/>
    <property type="match status" value="1"/>
</dbReference>
<feature type="domain" description="Response regulatory" evidence="6">
    <location>
        <begin position="3"/>
        <end position="120"/>
    </location>
</feature>
<dbReference type="Proteomes" id="UP000247459">
    <property type="component" value="Unassembled WGS sequence"/>
</dbReference>
<proteinExistence type="predicted"/>
<dbReference type="GO" id="GO:0000160">
    <property type="term" value="P:phosphorelay signal transduction system"/>
    <property type="evidence" value="ECO:0007669"/>
    <property type="project" value="InterPro"/>
</dbReference>
<dbReference type="SMART" id="SM00448">
    <property type="entry name" value="REC"/>
    <property type="match status" value="1"/>
</dbReference>
<comment type="caution">
    <text evidence="7">The sequence shown here is derived from an EMBL/GenBank/DDBJ whole genome shotgun (WGS) entry which is preliminary data.</text>
</comment>